<dbReference type="PIRSF" id="PIRSF037390">
    <property type="entry name" value="Thiosulph_Quin_oxidored_DoxA-D"/>
    <property type="match status" value="1"/>
</dbReference>
<proteinExistence type="predicted"/>
<reference evidence="4" key="1">
    <citation type="submission" date="2014-03" db="EMBL/GenBank/DDBJ databases">
        <authorList>
            <person name="Genoscope - CEA"/>
        </authorList>
    </citation>
    <scope>NUCLEOTIDE SEQUENCE [LARGE SCALE GENOMIC DNA]</scope>
    <source>
        <strain evidence="4">CF27</strain>
    </source>
</reference>
<dbReference type="InterPro" id="IPR011636">
    <property type="entry name" value="DoxA"/>
</dbReference>
<keyword evidence="1" id="KW-1133">Transmembrane helix</keyword>
<feature type="domain" description="Thiosulphate:quinone oxidoreductase small subunit DoxA" evidence="3">
    <location>
        <begin position="255"/>
        <end position="362"/>
    </location>
</feature>
<evidence type="ECO:0000259" key="3">
    <source>
        <dbReference type="Pfam" id="PF07680"/>
    </source>
</evidence>
<evidence type="ECO:0000313" key="4">
    <source>
        <dbReference type="EMBL" id="CDQ10158.1"/>
    </source>
</evidence>
<reference evidence="4" key="2">
    <citation type="submission" date="2014-07" db="EMBL/GenBank/DDBJ databases">
        <title>Initial genome analysis of the psychrotolerant acidophile Acidithiobacillus ferrivorans CF27: insights into iron and sulfur oxidation pathways and into biofilm formation.</title>
        <authorList>
            <person name="Talla E."/>
            <person name="Hedrich S."/>
            <person name="Mangenot S."/>
            <person name="Ji B."/>
            <person name="Johnson D.B."/>
            <person name="Barbe V."/>
            <person name="Bonnefoy V."/>
        </authorList>
    </citation>
    <scope>NUCLEOTIDE SEQUENCE [LARGE SCALE GENOMIC DNA]</scope>
    <source>
        <strain evidence="4">CF27</strain>
    </source>
</reference>
<dbReference type="Pfam" id="PF04173">
    <property type="entry name" value="DoxD"/>
    <property type="match status" value="1"/>
</dbReference>
<dbReference type="Pfam" id="PF07680">
    <property type="entry name" value="DoxA"/>
    <property type="match status" value="1"/>
</dbReference>
<sequence length="370" mass="40246">MMQNREVFMTTTTLPTGNAPATGADHGWRVAAIGLLAVRFVQGWIYWGGATRRFIYGPQKLNPHDHWMAYKFQTAMPGALLGTDHIVAYLLQHFYLLYAGLLIFSAIELVGGFMLLVGLYTRLAALATIGLSTVLMLLFGWQGATCIDEWTMASSNFAMGVTLLLVGSGAFSVDNWMLSRRPGLAQKTWFRWIGGSLPLPLSDAAFKKFALTLLGISVVFILSTYNYYRGSIVTPFHGGPVSPGKHHIALDHGVLSADGSVYFHAYVDAGTPATPSHVMRAVLMNSKTGQVIETWGTSVLAAMPESNFQNDFAYQQFKAGKFGLFGGVGAMATIHLPSMTAGGLLPPGQYVLSLTSVNEHVWKLPMDLEK</sequence>
<keyword evidence="1" id="KW-0472">Membrane</keyword>
<evidence type="ECO:0000256" key="1">
    <source>
        <dbReference type="SAM" id="Phobius"/>
    </source>
</evidence>
<gene>
    <name evidence="4" type="ORF">AFERRI_40110</name>
</gene>
<accession>A0A060UTP4</accession>
<dbReference type="InterPro" id="IPR007301">
    <property type="entry name" value="DoxD"/>
</dbReference>
<name>A0A060UTP4_9PROT</name>
<keyword evidence="1" id="KW-0812">Transmembrane</keyword>
<dbReference type="InterPro" id="IPR017192">
    <property type="entry name" value="ThioSO4-Q_OxRdtase_DoxA/D"/>
</dbReference>
<feature type="domain" description="TQO small subunit DoxD" evidence="2">
    <location>
        <begin position="36"/>
        <end position="195"/>
    </location>
</feature>
<feature type="transmembrane region" description="Helical" evidence="1">
    <location>
        <begin position="153"/>
        <end position="173"/>
    </location>
</feature>
<evidence type="ECO:0000259" key="2">
    <source>
        <dbReference type="Pfam" id="PF04173"/>
    </source>
</evidence>
<feature type="transmembrane region" description="Helical" evidence="1">
    <location>
        <begin position="123"/>
        <end position="141"/>
    </location>
</feature>
<protein>
    <submittedName>
        <fullName evidence="4">TQO small subunit DoxD domain-containing protein</fullName>
    </submittedName>
</protein>
<dbReference type="EMBL" id="CCCS020000034">
    <property type="protein sequence ID" value="CDQ10158.1"/>
    <property type="molecule type" value="Genomic_DNA"/>
</dbReference>
<organism evidence="4">
    <name type="scientific">Acidithiobacillus ferrivorans</name>
    <dbReference type="NCBI Taxonomy" id="160808"/>
    <lineage>
        <taxon>Bacteria</taxon>
        <taxon>Pseudomonadati</taxon>
        <taxon>Pseudomonadota</taxon>
        <taxon>Acidithiobacillia</taxon>
        <taxon>Acidithiobacillales</taxon>
        <taxon>Acidithiobacillaceae</taxon>
        <taxon>Acidithiobacillus</taxon>
    </lineage>
</organism>
<feature type="transmembrane region" description="Helical" evidence="1">
    <location>
        <begin position="95"/>
        <end position="117"/>
    </location>
</feature>
<dbReference type="AlphaFoldDB" id="A0A060UTP4"/>
<feature type="transmembrane region" description="Helical" evidence="1">
    <location>
        <begin position="209"/>
        <end position="228"/>
    </location>
</feature>
<comment type="caution">
    <text evidence="4">The sequence shown here is derived from an EMBL/GenBank/DDBJ whole genome shotgun (WGS) entry which is preliminary data.</text>
</comment>